<evidence type="ECO:0000313" key="3">
    <source>
        <dbReference type="Proteomes" id="UP001378592"/>
    </source>
</evidence>
<gene>
    <name evidence="2" type="ORF">R5R35_008697</name>
</gene>
<evidence type="ECO:0000256" key="1">
    <source>
        <dbReference type="SAM" id="MobiDB-lite"/>
    </source>
</evidence>
<comment type="caution">
    <text evidence="2">The sequence shown here is derived from an EMBL/GenBank/DDBJ whole genome shotgun (WGS) entry which is preliminary data.</text>
</comment>
<feature type="region of interest" description="Disordered" evidence="1">
    <location>
        <begin position="109"/>
        <end position="162"/>
    </location>
</feature>
<feature type="compositionally biased region" description="Low complexity" evidence="1">
    <location>
        <begin position="144"/>
        <end position="153"/>
    </location>
</feature>
<accession>A0AAN9YYW6</accession>
<evidence type="ECO:0008006" key="4">
    <source>
        <dbReference type="Google" id="ProtNLM"/>
    </source>
</evidence>
<feature type="region of interest" description="Disordered" evidence="1">
    <location>
        <begin position="70"/>
        <end position="93"/>
    </location>
</feature>
<organism evidence="2 3">
    <name type="scientific">Gryllus longicercus</name>
    <dbReference type="NCBI Taxonomy" id="2509291"/>
    <lineage>
        <taxon>Eukaryota</taxon>
        <taxon>Metazoa</taxon>
        <taxon>Ecdysozoa</taxon>
        <taxon>Arthropoda</taxon>
        <taxon>Hexapoda</taxon>
        <taxon>Insecta</taxon>
        <taxon>Pterygota</taxon>
        <taxon>Neoptera</taxon>
        <taxon>Polyneoptera</taxon>
        <taxon>Orthoptera</taxon>
        <taxon>Ensifera</taxon>
        <taxon>Gryllidea</taxon>
        <taxon>Grylloidea</taxon>
        <taxon>Gryllidae</taxon>
        <taxon>Gryllinae</taxon>
        <taxon>Gryllus</taxon>
    </lineage>
</organism>
<feature type="non-terminal residue" evidence="2">
    <location>
        <position position="1"/>
    </location>
</feature>
<dbReference type="AlphaFoldDB" id="A0AAN9YYW6"/>
<reference evidence="2 3" key="1">
    <citation type="submission" date="2024-03" db="EMBL/GenBank/DDBJ databases">
        <title>The genome assembly and annotation of the cricket Gryllus longicercus Weissman &amp; Gray.</title>
        <authorList>
            <person name="Szrajer S."/>
            <person name="Gray D."/>
            <person name="Ylla G."/>
        </authorList>
    </citation>
    <scope>NUCLEOTIDE SEQUENCE [LARGE SCALE GENOMIC DNA]</scope>
    <source>
        <strain evidence="2">DAG 2021-001</strain>
        <tissue evidence="2">Whole body minus gut</tissue>
    </source>
</reference>
<dbReference type="Proteomes" id="UP001378592">
    <property type="component" value="Unassembled WGS sequence"/>
</dbReference>
<name>A0AAN9YYW6_9ORTH</name>
<keyword evidence="3" id="KW-1185">Reference proteome</keyword>
<protein>
    <recommendedName>
        <fullName evidence="4">Nucleolar GTP-binding protein 1</fullName>
    </recommendedName>
</protein>
<sequence length="215" mass="24376">IWEGHNIADYIDPEILEKLEALEREEALREETGMYAVPKIEVDDNLREIRKLAALIRSKKAILQDEARVRKASTKPVMPRTTAPRARSRSVSRLKREMTDLGVDMSGTEEAHFMKTRGRSRSKSVSETPAKRARMSSEGPSGIRSLSRSMSRPPRNEMGVKDIQMKEKLAKIAHKAIKKKVVKKGLKGEADRFIGNKMPKHLFSGKRGMGKTDRR</sequence>
<evidence type="ECO:0000313" key="2">
    <source>
        <dbReference type="EMBL" id="KAK7789082.1"/>
    </source>
</evidence>
<dbReference type="EMBL" id="JAZDUA010000845">
    <property type="protein sequence ID" value="KAK7789082.1"/>
    <property type="molecule type" value="Genomic_DNA"/>
</dbReference>
<proteinExistence type="predicted"/>